<keyword evidence="1" id="KW-1133">Transmembrane helix</keyword>
<feature type="transmembrane region" description="Helical" evidence="1">
    <location>
        <begin position="63"/>
        <end position="88"/>
    </location>
</feature>
<sequence length="167" mass="18573">MWFAISVGLGIAVVCSCVLTTPIDPAKTNAIFIADIPALAPLITQNPTFAGFHPDIQNIGVDILVIMAIIAVIAIPFFLVITCIIFYFRMGILKKTVSPSTYAVHKMLLRLFKFFQKYDCMQYILDGNQTINPSWNTVLRVEDIINGNELIYVTNTLILNRSNATTT</sequence>
<keyword evidence="2" id="KW-0732">Signal</keyword>
<dbReference type="Proteomes" id="UP000492821">
    <property type="component" value="Unassembled WGS sequence"/>
</dbReference>
<keyword evidence="1" id="KW-0812">Transmembrane</keyword>
<protein>
    <submittedName>
        <fullName evidence="4">Transmembrane protein</fullName>
    </submittedName>
</protein>
<feature type="signal peptide" evidence="2">
    <location>
        <begin position="1"/>
        <end position="20"/>
    </location>
</feature>
<name>A0A7E4ZU17_PANRE</name>
<reference evidence="4" key="2">
    <citation type="submission" date="2020-10" db="UniProtKB">
        <authorList>
            <consortium name="WormBaseParasite"/>
        </authorList>
    </citation>
    <scope>IDENTIFICATION</scope>
</reference>
<proteinExistence type="predicted"/>
<dbReference type="AlphaFoldDB" id="A0A7E4ZU17"/>
<evidence type="ECO:0000256" key="1">
    <source>
        <dbReference type="SAM" id="Phobius"/>
    </source>
</evidence>
<organism evidence="3 4">
    <name type="scientific">Panagrellus redivivus</name>
    <name type="common">Microworm</name>
    <dbReference type="NCBI Taxonomy" id="6233"/>
    <lineage>
        <taxon>Eukaryota</taxon>
        <taxon>Metazoa</taxon>
        <taxon>Ecdysozoa</taxon>
        <taxon>Nematoda</taxon>
        <taxon>Chromadorea</taxon>
        <taxon>Rhabditida</taxon>
        <taxon>Tylenchina</taxon>
        <taxon>Panagrolaimomorpha</taxon>
        <taxon>Panagrolaimoidea</taxon>
        <taxon>Panagrolaimidae</taxon>
        <taxon>Panagrellus</taxon>
    </lineage>
</organism>
<dbReference type="WBParaSite" id="Pan_g17300.t1">
    <property type="protein sequence ID" value="Pan_g17300.t1"/>
    <property type="gene ID" value="Pan_g17300"/>
</dbReference>
<evidence type="ECO:0000313" key="3">
    <source>
        <dbReference type="Proteomes" id="UP000492821"/>
    </source>
</evidence>
<evidence type="ECO:0000313" key="4">
    <source>
        <dbReference type="WBParaSite" id="Pan_g17300.t1"/>
    </source>
</evidence>
<accession>A0A7E4ZU17</accession>
<feature type="chain" id="PRO_5028818342" evidence="2">
    <location>
        <begin position="21"/>
        <end position="167"/>
    </location>
</feature>
<keyword evidence="3" id="KW-1185">Reference proteome</keyword>
<evidence type="ECO:0000256" key="2">
    <source>
        <dbReference type="SAM" id="SignalP"/>
    </source>
</evidence>
<reference evidence="3" key="1">
    <citation type="journal article" date="2013" name="Genetics">
        <title>The draft genome and transcriptome of Panagrellus redivivus are shaped by the harsh demands of a free-living lifestyle.</title>
        <authorList>
            <person name="Srinivasan J."/>
            <person name="Dillman A.R."/>
            <person name="Macchietto M.G."/>
            <person name="Heikkinen L."/>
            <person name="Lakso M."/>
            <person name="Fracchia K.M."/>
            <person name="Antoshechkin I."/>
            <person name="Mortazavi A."/>
            <person name="Wong G."/>
            <person name="Sternberg P.W."/>
        </authorList>
    </citation>
    <scope>NUCLEOTIDE SEQUENCE [LARGE SCALE GENOMIC DNA]</scope>
    <source>
        <strain evidence="3">MT8872</strain>
    </source>
</reference>
<keyword evidence="1" id="KW-0472">Membrane</keyword>